<dbReference type="Pfam" id="PF08971">
    <property type="entry name" value="GlgS"/>
    <property type="match status" value="1"/>
</dbReference>
<dbReference type="GO" id="GO:1900191">
    <property type="term" value="P:negative regulation of single-species biofilm formation"/>
    <property type="evidence" value="ECO:0007669"/>
    <property type="project" value="UniProtKB-UniRule"/>
</dbReference>
<dbReference type="HAMAP" id="MF_00525">
    <property type="entry name" value="GlgS"/>
    <property type="match status" value="1"/>
</dbReference>
<evidence type="ECO:0000256" key="1">
    <source>
        <dbReference type="HAMAP-Rule" id="MF_00525"/>
    </source>
</evidence>
<accession>A7MF81</accession>
<dbReference type="HOGENOM" id="CLU_185971_0_0_6"/>
<dbReference type="Gene3D" id="1.20.970.20">
    <property type="entry name" value="Glycogen synthesis protein GlgS"/>
    <property type="match status" value="1"/>
</dbReference>
<evidence type="ECO:0000313" key="3">
    <source>
        <dbReference type="Proteomes" id="UP000000260"/>
    </source>
</evidence>
<sequence>MQHRIQLLNWREKLMNRQDIYSFKNFDFLASSFARMNGEGRRIDIDAVTGNMSEAQSAWFRERYNHYRKQGLQLTMSAARNETDLCA</sequence>
<comment type="function">
    <text evidence="1">Major determinant of cell surface composition. Negatively regulates motility, adhesion and synthesis of biofilm exopolysaccharides.</text>
</comment>
<dbReference type="SUPFAM" id="SSF109747">
    <property type="entry name" value="Glycogen synthesis protein GlgS"/>
    <property type="match status" value="1"/>
</dbReference>
<dbReference type="KEGG" id="esa:ESA_02060"/>
<dbReference type="InterPro" id="IPR036295">
    <property type="entry name" value="GlgS_sf"/>
</dbReference>
<dbReference type="GO" id="GO:1902201">
    <property type="term" value="P:negative regulation of bacterial-type flagellum-dependent cell motility"/>
    <property type="evidence" value="ECO:0007669"/>
    <property type="project" value="UniProtKB-UniRule"/>
</dbReference>
<protein>
    <recommendedName>
        <fullName evidence="1">Surface composition regulator</fullName>
    </recommendedName>
</protein>
<organism evidence="2 3">
    <name type="scientific">Cronobacter sakazakii (strain ATCC BAA-894)</name>
    <name type="common">Enterobacter sakazakii</name>
    <dbReference type="NCBI Taxonomy" id="290339"/>
    <lineage>
        <taxon>Bacteria</taxon>
        <taxon>Pseudomonadati</taxon>
        <taxon>Pseudomonadota</taxon>
        <taxon>Gammaproteobacteria</taxon>
        <taxon>Enterobacterales</taxon>
        <taxon>Enterobacteriaceae</taxon>
        <taxon>Cronobacter</taxon>
    </lineage>
</organism>
<reference evidence="2 3" key="1">
    <citation type="journal article" date="2010" name="PLoS ONE">
        <title>Genome sequence of Cronobacter sakazakii BAA-894 and comparative genomic hybridization analysis with other Cronobacter species.</title>
        <authorList>
            <person name="Kucerova E."/>
            <person name="Clifton S.W."/>
            <person name="Xia X.Q."/>
            <person name="Long F."/>
            <person name="Porwollik S."/>
            <person name="Fulton L."/>
            <person name="Fronick C."/>
            <person name="Minx P."/>
            <person name="Kyung K."/>
            <person name="Warren W."/>
            <person name="Fulton R."/>
            <person name="Feng D."/>
            <person name="Wollam A."/>
            <person name="Shah N."/>
            <person name="Bhonagiri V."/>
            <person name="Nash W.E."/>
            <person name="Hallsworth-Pepin K."/>
            <person name="Wilson R.K."/>
            <person name="McClelland M."/>
            <person name="Forsythe S.J."/>
        </authorList>
    </citation>
    <scope>NUCLEOTIDE SEQUENCE [LARGE SCALE GENOMIC DNA]</scope>
    <source>
        <strain evidence="2 3">ATCC BAA-894</strain>
    </source>
</reference>
<proteinExistence type="inferred from homology"/>
<dbReference type="AlphaFoldDB" id="A7MF81"/>
<evidence type="ECO:0000313" key="2">
    <source>
        <dbReference type="EMBL" id="ABU77310.1"/>
    </source>
</evidence>
<gene>
    <name evidence="1" type="primary">glgS</name>
    <name evidence="2" type="ordered locus">ESA_02060</name>
</gene>
<keyword evidence="3" id="KW-1185">Reference proteome</keyword>
<dbReference type="InterPro" id="IPR015065">
    <property type="entry name" value="GlgS"/>
</dbReference>
<dbReference type="NCBIfam" id="NF002793">
    <property type="entry name" value="PRK02922.1"/>
    <property type="match status" value="1"/>
</dbReference>
<comment type="similarity">
    <text evidence="1">Belongs to the GlgS family.</text>
</comment>
<dbReference type="Proteomes" id="UP000000260">
    <property type="component" value="Chromosome"/>
</dbReference>
<name>A7MF81_CROS8</name>
<dbReference type="EMBL" id="CP000783">
    <property type="protein sequence ID" value="ABU77310.1"/>
    <property type="molecule type" value="Genomic_DNA"/>
</dbReference>